<comment type="subcellular location">
    <subcellularLocation>
        <location evidence="1">Membrane</location>
        <topology evidence="1">Multi-pass membrane protein</topology>
    </subcellularLocation>
</comment>
<keyword evidence="4" id="KW-0067">ATP-binding</keyword>
<dbReference type="InterPro" id="IPR036640">
    <property type="entry name" value="ABC1_TM_sf"/>
</dbReference>
<gene>
    <name evidence="9" type="ORF">CPAV1605_1403</name>
</gene>
<evidence type="ECO:0000256" key="7">
    <source>
        <dbReference type="SAM" id="Phobius"/>
    </source>
</evidence>
<evidence type="ECO:0000313" key="9">
    <source>
        <dbReference type="EMBL" id="VVU95650.1"/>
    </source>
</evidence>
<dbReference type="GO" id="GO:0016887">
    <property type="term" value="F:ATP hydrolysis activity"/>
    <property type="evidence" value="ECO:0007669"/>
    <property type="project" value="InterPro"/>
</dbReference>
<accession>A0A5E8CMJ5</accession>
<evidence type="ECO:0000256" key="4">
    <source>
        <dbReference type="ARBA" id="ARBA00022840"/>
    </source>
</evidence>
<dbReference type="Pfam" id="PF00005">
    <property type="entry name" value="ABC_tran"/>
    <property type="match status" value="1"/>
</dbReference>
<dbReference type="GO" id="GO:0016020">
    <property type="term" value="C:membrane"/>
    <property type="evidence" value="ECO:0007669"/>
    <property type="project" value="UniProtKB-SubCell"/>
</dbReference>
<proteinExistence type="predicted"/>
<dbReference type="AlphaFoldDB" id="A0A5E8CMJ5"/>
<dbReference type="SUPFAM" id="SSF90123">
    <property type="entry name" value="ABC transporter transmembrane region"/>
    <property type="match status" value="1"/>
</dbReference>
<organism evidence="9">
    <name type="scientific">seawater metagenome</name>
    <dbReference type="NCBI Taxonomy" id="1561972"/>
    <lineage>
        <taxon>unclassified sequences</taxon>
        <taxon>metagenomes</taxon>
        <taxon>ecological metagenomes</taxon>
    </lineage>
</organism>
<keyword evidence="6 7" id="KW-0472">Membrane</keyword>
<keyword evidence="5 7" id="KW-1133">Transmembrane helix</keyword>
<dbReference type="EMBL" id="CABVLZ010000007">
    <property type="protein sequence ID" value="VVU95650.1"/>
    <property type="molecule type" value="Genomic_DNA"/>
</dbReference>
<dbReference type="PANTHER" id="PTHR24221:SF654">
    <property type="entry name" value="ATP-BINDING CASSETTE SUB-FAMILY B MEMBER 6"/>
    <property type="match status" value="1"/>
</dbReference>
<feature type="transmembrane region" description="Helical" evidence="7">
    <location>
        <begin position="125"/>
        <end position="146"/>
    </location>
</feature>
<dbReference type="InterPro" id="IPR003439">
    <property type="entry name" value="ABC_transporter-like_ATP-bd"/>
</dbReference>
<feature type="transmembrane region" description="Helical" evidence="7">
    <location>
        <begin position="152"/>
        <end position="170"/>
    </location>
</feature>
<evidence type="ECO:0000256" key="1">
    <source>
        <dbReference type="ARBA" id="ARBA00004141"/>
    </source>
</evidence>
<dbReference type="SUPFAM" id="SSF52540">
    <property type="entry name" value="P-loop containing nucleoside triphosphate hydrolases"/>
    <property type="match status" value="1"/>
</dbReference>
<evidence type="ECO:0000256" key="6">
    <source>
        <dbReference type="ARBA" id="ARBA00023136"/>
    </source>
</evidence>
<feature type="domain" description="ABC transporter" evidence="8">
    <location>
        <begin position="332"/>
        <end position="543"/>
    </location>
</feature>
<dbReference type="InterPro" id="IPR027417">
    <property type="entry name" value="P-loop_NTPase"/>
</dbReference>
<dbReference type="SMART" id="SM00382">
    <property type="entry name" value="AAA"/>
    <property type="match status" value="1"/>
</dbReference>
<dbReference type="GO" id="GO:0034040">
    <property type="term" value="F:ATPase-coupled lipid transmembrane transporter activity"/>
    <property type="evidence" value="ECO:0007669"/>
    <property type="project" value="TreeGrafter"/>
</dbReference>
<feature type="transmembrane region" description="Helical" evidence="7">
    <location>
        <begin position="236"/>
        <end position="257"/>
    </location>
</feature>
<reference evidence="9" key="1">
    <citation type="submission" date="2019-09" db="EMBL/GenBank/DDBJ databases">
        <authorList>
            <person name="Needham M D."/>
        </authorList>
    </citation>
    <scope>NUCLEOTIDE SEQUENCE</scope>
</reference>
<feature type="transmembrane region" description="Helical" evidence="7">
    <location>
        <begin position="21"/>
        <end position="48"/>
    </location>
</feature>
<keyword evidence="3" id="KW-0547">Nucleotide-binding</keyword>
<evidence type="ECO:0000256" key="2">
    <source>
        <dbReference type="ARBA" id="ARBA00022692"/>
    </source>
</evidence>
<dbReference type="GO" id="GO:0005524">
    <property type="term" value="F:ATP binding"/>
    <property type="evidence" value="ECO:0007669"/>
    <property type="project" value="UniProtKB-KW"/>
</dbReference>
<evidence type="ECO:0000256" key="5">
    <source>
        <dbReference type="ARBA" id="ARBA00022989"/>
    </source>
</evidence>
<sequence>MKKINTINDFLFMCLKENNNWRYPLFSILLSIFTFIKIISIPLLIANIQEANNLISKFSIYFIIYGISIILYRRINLKFEAILNQVILSKTISGILRKQEMSKEQLIPNSVYVEISYLVRDVSTCLYFCGYIFPLIISVGFVSIYIFKKIGLKVGILFIFSLILTYFYLFNESKKLSIKSHTVKEENIKLLNNSQDLNMNINSILSHDYLENEILKINNQIIKFKRSLISGFNSRLNIQNFSILVNLLFIISSLILIRKNKLSLIISFILINLSFNQTLIEVIDQMPLLIFYYGNLKIGFSKISKYIEFNEPDNKKKVELQVKKNKVSSNKIIINNLKYSYDDQEFLIIPKLEFDDSKIHILKGKIGSGKSTLLKLLFGYIMPKKGQIMLNDTNTQNIRVWRKNVYYVPQICEIFNKSIKENICYPNKDIQVEEYKLIKNLELDNLYQDLISKNYELGIGGEKLSGGQKQIITLFRALFSKKQIILLDEPTSSLDKDNRRIVHNLIISLKKIKKTLIIATHDNELIELGDHIITFDDGRINTS</sequence>
<dbReference type="PROSITE" id="PS50893">
    <property type="entry name" value="ABC_TRANSPORTER_2"/>
    <property type="match status" value="1"/>
</dbReference>
<evidence type="ECO:0000256" key="3">
    <source>
        <dbReference type="ARBA" id="ARBA00022741"/>
    </source>
</evidence>
<evidence type="ECO:0000259" key="8">
    <source>
        <dbReference type="PROSITE" id="PS50893"/>
    </source>
</evidence>
<dbReference type="InterPro" id="IPR039421">
    <property type="entry name" value="Type_1_exporter"/>
</dbReference>
<dbReference type="InterPro" id="IPR003593">
    <property type="entry name" value="AAA+_ATPase"/>
</dbReference>
<dbReference type="PANTHER" id="PTHR24221">
    <property type="entry name" value="ATP-BINDING CASSETTE SUB-FAMILY B"/>
    <property type="match status" value="1"/>
</dbReference>
<dbReference type="Gene3D" id="3.40.50.300">
    <property type="entry name" value="P-loop containing nucleotide triphosphate hydrolases"/>
    <property type="match status" value="1"/>
</dbReference>
<feature type="transmembrane region" description="Helical" evidence="7">
    <location>
        <begin position="54"/>
        <end position="72"/>
    </location>
</feature>
<protein>
    <submittedName>
        <fullName evidence="9">ABC transporter</fullName>
    </submittedName>
</protein>
<keyword evidence="2 7" id="KW-0812">Transmembrane</keyword>
<name>A0A5E8CMJ5_9ZZZZ</name>